<feature type="compositionally biased region" description="Polar residues" evidence="5">
    <location>
        <begin position="861"/>
        <end position="875"/>
    </location>
</feature>
<reference evidence="6" key="1">
    <citation type="submission" date="2023-06" db="EMBL/GenBank/DDBJ databases">
        <title>Genomic analysis of the entomopathogenic nematode Steinernema hermaphroditum.</title>
        <authorList>
            <person name="Schwarz E.M."/>
            <person name="Heppert J.K."/>
            <person name="Baniya A."/>
            <person name="Schwartz H.T."/>
            <person name="Tan C.-H."/>
            <person name="Antoshechkin I."/>
            <person name="Sternberg P.W."/>
            <person name="Goodrich-Blair H."/>
            <person name="Dillman A.R."/>
        </authorList>
    </citation>
    <scope>NUCLEOTIDE SEQUENCE</scope>
    <source>
        <strain evidence="6">PS9179</strain>
        <tissue evidence="6">Whole animal</tissue>
    </source>
</reference>
<proteinExistence type="inferred from homology"/>
<keyword evidence="7" id="KW-1185">Reference proteome</keyword>
<dbReference type="Proteomes" id="UP001175271">
    <property type="component" value="Unassembled WGS sequence"/>
</dbReference>
<feature type="region of interest" description="Disordered" evidence="5">
    <location>
        <begin position="354"/>
        <end position="381"/>
    </location>
</feature>
<keyword evidence="2" id="KW-0677">Repeat</keyword>
<evidence type="ECO:0000256" key="3">
    <source>
        <dbReference type="ARBA" id="ARBA00023006"/>
    </source>
</evidence>
<feature type="compositionally biased region" description="Basic and acidic residues" evidence="5">
    <location>
        <begin position="796"/>
        <end position="806"/>
    </location>
</feature>
<dbReference type="EMBL" id="JAUCMV010000003">
    <property type="protein sequence ID" value="KAK0412508.1"/>
    <property type="molecule type" value="Genomic_DNA"/>
</dbReference>
<feature type="compositionally biased region" description="Basic and acidic residues" evidence="5">
    <location>
        <begin position="727"/>
        <end position="739"/>
    </location>
</feature>
<dbReference type="InterPro" id="IPR048720">
    <property type="entry name" value="PROPPIN"/>
</dbReference>
<dbReference type="GO" id="GO:0006914">
    <property type="term" value="P:autophagy"/>
    <property type="evidence" value="ECO:0007669"/>
    <property type="project" value="UniProtKB-KW"/>
</dbReference>
<feature type="compositionally biased region" description="Basic and acidic residues" evidence="5">
    <location>
        <begin position="1206"/>
        <end position="1226"/>
    </location>
</feature>
<dbReference type="SUPFAM" id="SSF50978">
    <property type="entry name" value="WD40 repeat-like"/>
    <property type="match status" value="1"/>
</dbReference>
<feature type="compositionally biased region" description="Low complexity" evidence="5">
    <location>
        <begin position="1227"/>
        <end position="1244"/>
    </location>
</feature>
<dbReference type="Pfam" id="PF21032">
    <property type="entry name" value="PROPPIN"/>
    <property type="match status" value="1"/>
</dbReference>
<feature type="compositionally biased region" description="Basic and acidic residues" evidence="5">
    <location>
        <begin position="960"/>
        <end position="969"/>
    </location>
</feature>
<protein>
    <recommendedName>
        <fullName evidence="8">WD repeat domain phosphoinositide-interacting protein 2</fullName>
    </recommendedName>
</protein>
<feature type="compositionally biased region" description="Polar residues" evidence="5">
    <location>
        <begin position="1179"/>
        <end position="1192"/>
    </location>
</feature>
<name>A0AA39HUT4_9BILA</name>
<feature type="compositionally biased region" description="Basic and acidic residues" evidence="5">
    <location>
        <begin position="529"/>
        <end position="546"/>
    </location>
</feature>
<feature type="compositionally biased region" description="Low complexity" evidence="5">
    <location>
        <begin position="876"/>
        <end position="888"/>
    </location>
</feature>
<accession>A0AA39HUT4</accession>
<feature type="compositionally biased region" description="Polar residues" evidence="5">
    <location>
        <begin position="1254"/>
        <end position="1263"/>
    </location>
</feature>
<organism evidence="6 7">
    <name type="scientific">Steinernema hermaphroditum</name>
    <dbReference type="NCBI Taxonomy" id="289476"/>
    <lineage>
        <taxon>Eukaryota</taxon>
        <taxon>Metazoa</taxon>
        <taxon>Ecdysozoa</taxon>
        <taxon>Nematoda</taxon>
        <taxon>Chromadorea</taxon>
        <taxon>Rhabditida</taxon>
        <taxon>Tylenchina</taxon>
        <taxon>Panagrolaimomorpha</taxon>
        <taxon>Strongyloidoidea</taxon>
        <taxon>Steinernematidae</taxon>
        <taxon>Steinernema</taxon>
    </lineage>
</organism>
<sequence length="1340" mass="147647">MLAQLIPRPRIQADEHHVSFNQDATSISYGHNAGVIIYTLNGERIEKQRNYNNDETAIVERLFLHNLIVTVSRHRPNVLRCFTLNGQLIKTITCRNDILAVRLNKKRLVICIERNLYIHDVKNVFKELHQIQGMPPNVQGIIDLCPEETSILAYPVYDGKGVVNIYDADSLQSVISINAHENHIAAVKLNWDGSLVATASERGTVVRVHSVRTGEKLFEFTRGRKNAIIYALAFSMDSRFLASSGSTGTVHLYKLDQPLNANTHCDSLAGEYTNYLYTQAMTIPMMDSVLRPTSIAKCRLPGVSDFENDVALKVVDNHLCVLVATKEGYYYVFRYDPEQPECQLLHQRHISPDAEEFSDAKSSSQRRSERRLSTASSVSNTKTEILEPFEVPDELMEEEPVRKPPMKMHLVVEIENLEAPKAEERERVMGEVTLPVEIRSNAISEDEELKRVPEIPQSLYPKLEPSEDDIIEDSEGSDDSASSSESEEFVPLEATEEDKAELVGSDDTDGEEEASLADMMKPILPRTSLKVDENKKEKDESEKEFLTSEESDSGEEEEEMSESTGTSLPETMPEQPSSNLNDLPAKKEEAKLLGVHPPEALIPTEPKVLTPEIAKPALKSEELKTENSPPASTLTPRFHQPPKTVLFVAEKPIKQAIVEEKVNCFGESLKPDPHTDHNSSERQPKPFASTVPSKPVEAPFSSDFVVKKPEVTMDKPETAEVEEDSEQSPKLEAVKDEAHYIPPPEIAKEPKEVKALSSASTETLGRSVEDVKIPTASAEQAKPLESPSAILTAGFIEKKTEVEPPLEKAPSAQSAPTEPPKSFTAESDLPRRTPLFAAPRTRVGPSIFMPPLNIVPPKSPENPQVINRQSSSTIENNPLGGLSSLNSSKMNTFNESKEAGDKAERTSSLQGVGATPGNASATEKPPEMQNSESSKLKEEKMVEIEKPLEDVPRTYAPTPMKREIDKHPVNTLHETKPLIAEAEEVLNKPARYEMKVELKPYSFTVLKDDKEKTITVSAEREKKTENCPEIQKPPMKSEGPEGSPGSSDLPVPPVPPRSRTSSLQLIAEKNITVSFTQAPSQKHVEVSTPTVLKSTVALEKLKAMSPQKPEEPKGVPTLSTAKAFQPLTPQSKGLSSPRMLFGSSLNSSTSDGLVFRGARSLTKTFDTERPKPELPPLTASLNASASKSSVVTPSKGVTPPPLPRSPLDKSPQKQEESPRSLYKEPTKAPSTSSAPSQPASVPSPIFDPFDIPNFAQNADLPNSSDDEFSDTPPVVDDLTIQISNSSLKPLPSADKPRHKPSYLKPKPLQDSSAESSSLDSESSSDDEILAERKKQKKKDM</sequence>
<dbReference type="Gene3D" id="2.130.10.10">
    <property type="entry name" value="YVTN repeat-like/Quinoprotein amine dehydrogenase"/>
    <property type="match status" value="1"/>
</dbReference>
<feature type="compositionally biased region" description="Acidic residues" evidence="5">
    <location>
        <begin position="547"/>
        <end position="561"/>
    </location>
</feature>
<feature type="compositionally biased region" description="Basic and acidic residues" evidence="5">
    <location>
        <begin position="705"/>
        <end position="718"/>
    </location>
</feature>
<feature type="compositionally biased region" description="Basic and acidic residues" evidence="5">
    <location>
        <begin position="934"/>
        <end position="952"/>
    </location>
</feature>
<evidence type="ECO:0000256" key="2">
    <source>
        <dbReference type="ARBA" id="ARBA00022737"/>
    </source>
</evidence>
<feature type="compositionally biased region" description="Low complexity" evidence="5">
    <location>
        <begin position="1310"/>
        <end position="1321"/>
    </location>
</feature>
<evidence type="ECO:0008006" key="8">
    <source>
        <dbReference type="Google" id="ProtNLM"/>
    </source>
</evidence>
<comment type="caution">
    <text evidence="6">The sequence shown here is derived from an EMBL/GenBank/DDBJ whole genome shotgun (WGS) entry which is preliminary data.</text>
</comment>
<keyword evidence="3" id="KW-0072">Autophagy</keyword>
<keyword evidence="1" id="KW-0853">WD repeat</keyword>
<evidence type="ECO:0000256" key="5">
    <source>
        <dbReference type="SAM" id="MobiDB-lite"/>
    </source>
</evidence>
<feature type="region of interest" description="Disordered" evidence="5">
    <location>
        <begin position="617"/>
        <end position="638"/>
    </location>
</feature>
<feature type="region of interest" description="Disordered" evidence="5">
    <location>
        <begin position="1015"/>
        <end position="1061"/>
    </location>
</feature>
<dbReference type="InterPro" id="IPR015943">
    <property type="entry name" value="WD40/YVTN_repeat-like_dom_sf"/>
</dbReference>
<comment type="similarity">
    <text evidence="4">Belongs to the WD repeat PROPPIN family.</text>
</comment>
<feature type="compositionally biased region" description="Low complexity" evidence="5">
    <location>
        <begin position="1040"/>
        <end position="1049"/>
    </location>
</feature>
<feature type="region of interest" description="Disordered" evidence="5">
    <location>
        <begin position="1102"/>
        <end position="1340"/>
    </location>
</feature>
<evidence type="ECO:0000256" key="1">
    <source>
        <dbReference type="ARBA" id="ARBA00022574"/>
    </source>
</evidence>
<evidence type="ECO:0000256" key="4">
    <source>
        <dbReference type="ARBA" id="ARBA00025740"/>
    </source>
</evidence>
<feature type="compositionally biased region" description="Basic and acidic residues" evidence="5">
    <location>
        <begin position="895"/>
        <end position="905"/>
    </location>
</feature>
<dbReference type="GO" id="GO:0005737">
    <property type="term" value="C:cytoplasm"/>
    <property type="evidence" value="ECO:0007669"/>
    <property type="project" value="UniProtKB-ARBA"/>
</dbReference>
<feature type="compositionally biased region" description="Polar residues" evidence="5">
    <location>
        <begin position="1117"/>
        <end position="1134"/>
    </location>
</feature>
<dbReference type="InterPro" id="IPR001680">
    <property type="entry name" value="WD40_rpt"/>
</dbReference>
<feature type="compositionally biased region" description="Polar residues" evidence="5">
    <location>
        <begin position="626"/>
        <end position="635"/>
    </location>
</feature>
<feature type="compositionally biased region" description="Basic and acidic residues" evidence="5">
    <location>
        <begin position="1015"/>
        <end position="1026"/>
    </location>
</feature>
<feature type="region of interest" description="Disordered" evidence="5">
    <location>
        <begin position="666"/>
        <end position="969"/>
    </location>
</feature>
<dbReference type="InterPro" id="IPR036322">
    <property type="entry name" value="WD40_repeat_dom_sf"/>
</dbReference>
<feature type="compositionally biased region" description="Acidic residues" evidence="5">
    <location>
        <begin position="485"/>
        <end position="515"/>
    </location>
</feature>
<dbReference type="SMART" id="SM00320">
    <property type="entry name" value="WD40"/>
    <property type="match status" value="2"/>
</dbReference>
<evidence type="ECO:0000313" key="6">
    <source>
        <dbReference type="EMBL" id="KAK0412508.1"/>
    </source>
</evidence>
<dbReference type="PANTHER" id="PTHR11227">
    <property type="entry name" value="WD-REPEAT PROTEIN INTERACTING WITH PHOSPHOINOSIDES WIPI -RELATED"/>
    <property type="match status" value="1"/>
</dbReference>
<feature type="compositionally biased region" description="Basic and acidic residues" evidence="5">
    <location>
        <begin position="669"/>
        <end position="684"/>
    </location>
</feature>
<feature type="compositionally biased region" description="Acidic residues" evidence="5">
    <location>
        <begin position="466"/>
        <end position="478"/>
    </location>
</feature>
<feature type="region of interest" description="Disordered" evidence="5">
    <location>
        <begin position="449"/>
        <end position="588"/>
    </location>
</feature>
<evidence type="ECO:0000313" key="7">
    <source>
        <dbReference type="Proteomes" id="UP001175271"/>
    </source>
</evidence>
<gene>
    <name evidence="6" type="ORF">QR680_006251</name>
</gene>